<dbReference type="AlphaFoldDB" id="A0A6M3IPU9"/>
<name>A0A6M3IPU9_9ZZZZ</name>
<evidence type="ECO:0000313" key="1">
    <source>
        <dbReference type="EMBL" id="QJA58432.1"/>
    </source>
</evidence>
<accession>A0A6M3IPU9</accession>
<reference evidence="1" key="1">
    <citation type="submission" date="2020-03" db="EMBL/GenBank/DDBJ databases">
        <title>The deep terrestrial virosphere.</title>
        <authorList>
            <person name="Holmfeldt K."/>
            <person name="Nilsson E."/>
            <person name="Simone D."/>
            <person name="Lopez-Fernandez M."/>
            <person name="Wu X."/>
            <person name="de Brujin I."/>
            <person name="Lundin D."/>
            <person name="Andersson A."/>
            <person name="Bertilsson S."/>
            <person name="Dopson M."/>
        </authorList>
    </citation>
    <scope>NUCLEOTIDE SEQUENCE</scope>
    <source>
        <strain evidence="1">MM415B01448</strain>
    </source>
</reference>
<protein>
    <submittedName>
        <fullName evidence="1">Uncharacterized protein</fullName>
    </submittedName>
</protein>
<proteinExistence type="predicted"/>
<gene>
    <name evidence="1" type="ORF">MM415B01448_0004</name>
</gene>
<sequence>MKQLKLYARQEPTTDAIIKKYAPEVNKKDTVFYKDKGATQFYARWQWDHRGRPVKRKTVILNCYRWAIVWIG</sequence>
<dbReference type="EMBL" id="MT141324">
    <property type="protein sequence ID" value="QJA58432.1"/>
    <property type="molecule type" value="Genomic_DNA"/>
</dbReference>
<organism evidence="1">
    <name type="scientific">viral metagenome</name>
    <dbReference type="NCBI Taxonomy" id="1070528"/>
    <lineage>
        <taxon>unclassified sequences</taxon>
        <taxon>metagenomes</taxon>
        <taxon>organismal metagenomes</taxon>
    </lineage>
</organism>